<evidence type="ECO:0000313" key="3">
    <source>
        <dbReference type="EMBL" id="SUM56632.1"/>
    </source>
</evidence>
<sequence>MSNEKVTRLSLDEQAHVVGLKETLKALKKDRVAQLIVAEDVNIHLLARVLSFANQNMIPMTFFSSRQALGEYVGIKVKATVVALLK</sequence>
<dbReference type="STRING" id="569857.TP70_03110"/>
<reference evidence="2 4" key="1">
    <citation type="submission" date="2015-01" db="EMBL/GenBank/DDBJ databases">
        <authorList>
            <person name="Guo J."/>
        </authorList>
    </citation>
    <scope>NUCLEOTIDE SEQUENCE [LARGE SCALE GENOMIC DNA]</scope>
    <source>
        <strain evidence="2 4">DSM 22147</strain>
    </source>
</reference>
<dbReference type="EMBL" id="JXWY01000019">
    <property type="protein sequence ID" value="KIX91298.1"/>
    <property type="molecule type" value="Genomic_DNA"/>
</dbReference>
<gene>
    <name evidence="3" type="primary">rplGB</name>
    <name evidence="3" type="ORF">NCTC13832_00288</name>
    <name evidence="2" type="ORF">TP70_03110</name>
</gene>
<dbReference type="GO" id="GO:0005840">
    <property type="term" value="C:ribosome"/>
    <property type="evidence" value="ECO:0007669"/>
    <property type="project" value="UniProtKB-KW"/>
</dbReference>
<dbReference type="Proteomes" id="UP000032366">
    <property type="component" value="Unassembled WGS sequence"/>
</dbReference>
<evidence type="ECO:0000259" key="1">
    <source>
        <dbReference type="Pfam" id="PF01248"/>
    </source>
</evidence>
<evidence type="ECO:0000313" key="5">
    <source>
        <dbReference type="Proteomes" id="UP000254100"/>
    </source>
</evidence>
<keyword evidence="4" id="KW-1185">Reference proteome</keyword>
<name>A0A0D6XTW2_9STAP</name>
<dbReference type="EMBL" id="UHDT01000001">
    <property type="protein sequence ID" value="SUM56632.1"/>
    <property type="molecule type" value="Genomic_DNA"/>
</dbReference>
<keyword evidence="3" id="KW-0689">Ribosomal protein</keyword>
<dbReference type="AlphaFoldDB" id="A0A0D6XTW2"/>
<dbReference type="RefSeq" id="WP_044359257.1">
    <property type="nucleotide sequence ID" value="NZ_JXWY01000019.1"/>
</dbReference>
<dbReference type="Proteomes" id="UP000254100">
    <property type="component" value="Unassembled WGS sequence"/>
</dbReference>
<dbReference type="InterPro" id="IPR004038">
    <property type="entry name" value="Ribosomal_eL8/eL30/eS12/Gad45"/>
</dbReference>
<accession>A0A0D6XTW2</accession>
<dbReference type="OrthoDB" id="2418492at2"/>
<proteinExistence type="predicted"/>
<dbReference type="Gene3D" id="3.30.1330.30">
    <property type="match status" value="1"/>
</dbReference>
<feature type="domain" description="Ribosomal protein eL8/eL30/eS12/Gadd45" evidence="1">
    <location>
        <begin position="4"/>
        <end position="83"/>
    </location>
</feature>
<dbReference type="InterPro" id="IPR029064">
    <property type="entry name" value="Ribosomal_eL30-like_sf"/>
</dbReference>
<keyword evidence="3" id="KW-0687">Ribonucleoprotein</keyword>
<dbReference type="SUPFAM" id="SSF55315">
    <property type="entry name" value="L30e-like"/>
    <property type="match status" value="1"/>
</dbReference>
<dbReference type="NCBIfam" id="NF010123">
    <property type="entry name" value="PRK13600.1"/>
    <property type="match status" value="1"/>
</dbReference>
<protein>
    <submittedName>
        <fullName evidence="3">Ribosomal protein L7Ae</fullName>
    </submittedName>
</protein>
<dbReference type="Pfam" id="PF01248">
    <property type="entry name" value="Ribosomal_L7Ae"/>
    <property type="match status" value="1"/>
</dbReference>
<evidence type="ECO:0000313" key="4">
    <source>
        <dbReference type="Proteomes" id="UP000032366"/>
    </source>
</evidence>
<organism evidence="3 5">
    <name type="scientific">Staphylococcus microti</name>
    <dbReference type="NCBI Taxonomy" id="569857"/>
    <lineage>
        <taxon>Bacteria</taxon>
        <taxon>Bacillati</taxon>
        <taxon>Bacillota</taxon>
        <taxon>Bacilli</taxon>
        <taxon>Bacillales</taxon>
        <taxon>Staphylococcaceae</taxon>
        <taxon>Staphylococcus</taxon>
    </lineage>
</organism>
<reference evidence="3 5" key="2">
    <citation type="submission" date="2018-06" db="EMBL/GenBank/DDBJ databases">
        <authorList>
            <consortium name="Pathogen Informatics"/>
            <person name="Doyle S."/>
        </authorList>
    </citation>
    <scope>NUCLEOTIDE SEQUENCE [LARGE SCALE GENOMIC DNA]</scope>
    <source>
        <strain evidence="3 5">NCTC13832</strain>
    </source>
</reference>
<evidence type="ECO:0000313" key="2">
    <source>
        <dbReference type="EMBL" id="KIX91298.1"/>
    </source>
</evidence>